<comment type="caution">
    <text evidence="2">The sequence shown here is derived from an EMBL/GenBank/DDBJ whole genome shotgun (WGS) entry which is preliminary data.</text>
</comment>
<organism evidence="2 3">
    <name type="scientific">Stachybotrys elegans</name>
    <dbReference type="NCBI Taxonomy" id="80388"/>
    <lineage>
        <taxon>Eukaryota</taxon>
        <taxon>Fungi</taxon>
        <taxon>Dikarya</taxon>
        <taxon>Ascomycota</taxon>
        <taxon>Pezizomycotina</taxon>
        <taxon>Sordariomycetes</taxon>
        <taxon>Hypocreomycetidae</taxon>
        <taxon>Hypocreales</taxon>
        <taxon>Stachybotryaceae</taxon>
        <taxon>Stachybotrys</taxon>
    </lineage>
</organism>
<dbReference type="Proteomes" id="UP000813444">
    <property type="component" value="Unassembled WGS sequence"/>
</dbReference>
<keyword evidence="2" id="KW-0808">Transferase</keyword>
<keyword evidence="2" id="KW-0418">Kinase</keyword>
<dbReference type="PANTHER" id="PTHR21310:SF15">
    <property type="entry name" value="AMINOGLYCOSIDE PHOSPHOTRANSFERASE DOMAIN-CONTAINING PROTEIN"/>
    <property type="match status" value="1"/>
</dbReference>
<feature type="domain" description="Aminoglycoside phosphotransferase" evidence="1">
    <location>
        <begin position="73"/>
        <end position="297"/>
    </location>
</feature>
<dbReference type="GO" id="GO:0016301">
    <property type="term" value="F:kinase activity"/>
    <property type="evidence" value="ECO:0007669"/>
    <property type="project" value="UniProtKB-KW"/>
</dbReference>
<dbReference type="InterPro" id="IPR002575">
    <property type="entry name" value="Aminoglycoside_PTrfase"/>
</dbReference>
<evidence type="ECO:0000313" key="3">
    <source>
        <dbReference type="Proteomes" id="UP000813444"/>
    </source>
</evidence>
<evidence type="ECO:0000259" key="1">
    <source>
        <dbReference type="Pfam" id="PF01636"/>
    </source>
</evidence>
<reference evidence="2" key="1">
    <citation type="journal article" date="2021" name="Nat. Commun.">
        <title>Genetic determinants of endophytism in the Arabidopsis root mycobiome.</title>
        <authorList>
            <person name="Mesny F."/>
            <person name="Miyauchi S."/>
            <person name="Thiergart T."/>
            <person name="Pickel B."/>
            <person name="Atanasova L."/>
            <person name="Karlsson M."/>
            <person name="Huettel B."/>
            <person name="Barry K.W."/>
            <person name="Haridas S."/>
            <person name="Chen C."/>
            <person name="Bauer D."/>
            <person name="Andreopoulos W."/>
            <person name="Pangilinan J."/>
            <person name="LaButti K."/>
            <person name="Riley R."/>
            <person name="Lipzen A."/>
            <person name="Clum A."/>
            <person name="Drula E."/>
            <person name="Henrissat B."/>
            <person name="Kohler A."/>
            <person name="Grigoriev I.V."/>
            <person name="Martin F.M."/>
            <person name="Hacquard S."/>
        </authorList>
    </citation>
    <scope>NUCLEOTIDE SEQUENCE</scope>
    <source>
        <strain evidence="2">MPI-CAGE-CH-0235</strain>
    </source>
</reference>
<name>A0A8K0SAS2_9HYPO</name>
<dbReference type="EMBL" id="JAGPNK010000020">
    <property type="protein sequence ID" value="KAH7304985.1"/>
    <property type="molecule type" value="Genomic_DNA"/>
</dbReference>
<dbReference type="OrthoDB" id="10003767at2759"/>
<dbReference type="SUPFAM" id="SSF56112">
    <property type="entry name" value="Protein kinase-like (PK-like)"/>
    <property type="match status" value="1"/>
</dbReference>
<dbReference type="Pfam" id="PF01636">
    <property type="entry name" value="APH"/>
    <property type="match status" value="1"/>
</dbReference>
<evidence type="ECO:0000313" key="2">
    <source>
        <dbReference type="EMBL" id="KAH7304985.1"/>
    </source>
</evidence>
<protein>
    <submittedName>
        <fullName evidence="2">Kinase-like domain-containing protein</fullName>
    </submittedName>
</protein>
<dbReference type="InterPro" id="IPR011009">
    <property type="entry name" value="Kinase-like_dom_sf"/>
</dbReference>
<proteinExistence type="predicted"/>
<keyword evidence="3" id="KW-1185">Reference proteome</keyword>
<gene>
    <name evidence="2" type="ORF">B0I35DRAFT_484174</name>
</gene>
<accession>A0A8K0SAS2</accession>
<dbReference type="AlphaFoldDB" id="A0A8K0SAS2"/>
<dbReference type="InterPro" id="IPR051678">
    <property type="entry name" value="AGP_Transferase"/>
</dbReference>
<sequence length="437" mass="48563">MPSNASSTSSDPLEDFAAVLAVLQLGQIPVEAARLRDEANRSGQCRNELPIVGKPLHGSFNILYPIDFSDGTRWLVKIPMDGVSEEWDESSAAALASEAMTMRLIKQHTSIPVPEIYSFSSTLDNPLACPHIFMSFIPGMPLQELWFNPDLSESELHLSRTQVLEEIAAAMVQLDRFSFPLGGQILFNGGQPVGVGPCREGHDEQGFEAGPFKTSRDFYTCIMDKHPAASLDRDPHTLSLLIGQERLLRLFIDCIAEMDFSQDNGFVLTHPDFDLQNFIVSTDGHLMGVIDWDDVGVWPKSLGNRRYPGWLTRDWDPALYGYADGDTPPDGQREDPPATLALCRKAYREAMSRISQSGTLETSVTLITENISIAAKDTGFRYPILRKIVQEIALTVETPSDIEAYDVCLDLGKDMLDNGLRETLRKGFIKLLHDESL</sequence>
<dbReference type="PANTHER" id="PTHR21310">
    <property type="entry name" value="AMINOGLYCOSIDE PHOSPHOTRANSFERASE-RELATED-RELATED"/>
    <property type="match status" value="1"/>
</dbReference>